<comment type="caution">
    <text evidence="1">The sequence shown here is derived from an EMBL/GenBank/DDBJ whole genome shotgun (WGS) entry which is preliminary data.</text>
</comment>
<proteinExistence type="predicted"/>
<evidence type="ECO:0000313" key="1">
    <source>
        <dbReference type="EMBL" id="KAJ5556344.1"/>
    </source>
</evidence>
<keyword evidence="2" id="KW-1185">Reference proteome</keyword>
<dbReference type="AlphaFoldDB" id="A0AAD6D5G1"/>
<protein>
    <submittedName>
        <fullName evidence="1">Uncharacterized protein</fullName>
    </submittedName>
</protein>
<gene>
    <name evidence="1" type="ORF">N7494_000259</name>
</gene>
<dbReference type="Proteomes" id="UP001220324">
    <property type="component" value="Unassembled WGS sequence"/>
</dbReference>
<name>A0AAD6D5G1_9EURO</name>
<dbReference type="EMBL" id="JAQIZZ010000001">
    <property type="protein sequence ID" value="KAJ5556344.1"/>
    <property type="molecule type" value="Genomic_DNA"/>
</dbReference>
<sequence>MPTLGEVYQQSMLKHPYGYALYEPESSKVLQPGYCGYLTGQGQWTPLLGIDQKIINLGDSSALTQNGLTQFEHFHPAPSDERSWGPKLSGQVIQRKIDLEAGASALIPAGIPVDIGALYRYSNNDGFGAILMTESPVIKDLIYGTTTFRLWCKENSEVILRKWPDVREYGLVIVTSTYKTRLAKVNAWAQQGKEISVGFRGGVVGIGEIAPSSTWYTSHEEAGWVSSEATEPGESKVVFFGGCISNIAGWRLYCLSHMHLGRGQWRRRSFAILIPRGRISGSLTMIVVTIVCMKLW</sequence>
<organism evidence="1 2">
    <name type="scientific">Penicillium frequentans</name>
    <dbReference type="NCBI Taxonomy" id="3151616"/>
    <lineage>
        <taxon>Eukaryota</taxon>
        <taxon>Fungi</taxon>
        <taxon>Dikarya</taxon>
        <taxon>Ascomycota</taxon>
        <taxon>Pezizomycotina</taxon>
        <taxon>Eurotiomycetes</taxon>
        <taxon>Eurotiomycetidae</taxon>
        <taxon>Eurotiales</taxon>
        <taxon>Aspergillaceae</taxon>
        <taxon>Penicillium</taxon>
    </lineage>
</organism>
<reference evidence="1 2" key="1">
    <citation type="journal article" date="2023" name="IMA Fungus">
        <title>Comparative genomic study of the Penicillium genus elucidates a diverse pangenome and 15 lateral gene transfer events.</title>
        <authorList>
            <person name="Petersen C."/>
            <person name="Sorensen T."/>
            <person name="Nielsen M.R."/>
            <person name="Sondergaard T.E."/>
            <person name="Sorensen J.L."/>
            <person name="Fitzpatrick D.A."/>
            <person name="Frisvad J.C."/>
            <person name="Nielsen K.L."/>
        </authorList>
    </citation>
    <scope>NUCLEOTIDE SEQUENCE [LARGE SCALE GENOMIC DNA]</scope>
    <source>
        <strain evidence="1 2">IBT 35679</strain>
    </source>
</reference>
<accession>A0AAD6D5G1</accession>
<evidence type="ECO:0000313" key="2">
    <source>
        <dbReference type="Proteomes" id="UP001220324"/>
    </source>
</evidence>